<evidence type="ECO:0000313" key="2">
    <source>
        <dbReference type="Proteomes" id="UP000237105"/>
    </source>
</evidence>
<proteinExistence type="predicted"/>
<dbReference type="EMBL" id="JXTB01000037">
    <property type="protein sequence ID" value="PON72807.1"/>
    <property type="molecule type" value="Genomic_DNA"/>
</dbReference>
<dbReference type="AlphaFoldDB" id="A0A2P5DHP0"/>
<name>A0A2P5DHP0_PARAD</name>
<dbReference type="Proteomes" id="UP000237105">
    <property type="component" value="Unassembled WGS sequence"/>
</dbReference>
<dbReference type="OrthoDB" id="1626981at2759"/>
<accession>A0A2P5DHP0</accession>
<sequence>MAKAKKPTRSWIPLGELSRRQNMVASMIPVTKTAPSLIPKSSGILREFVIDRLDITTISIQEGLANVGNEEDDGLLVSFGAPETSLPLEMLALMASLRESLGTFMVRASFWWRVLILMACHDLLNSTNLLVPPGVSSSSRIKSRANSVLFSFSGIGFPNSAKNRGRLAGEPL</sequence>
<evidence type="ECO:0000313" key="1">
    <source>
        <dbReference type="EMBL" id="PON72807.1"/>
    </source>
</evidence>
<reference evidence="2" key="1">
    <citation type="submission" date="2016-06" db="EMBL/GenBank/DDBJ databases">
        <title>Parallel loss of symbiosis genes in relatives of nitrogen-fixing non-legume Parasponia.</title>
        <authorList>
            <person name="Van Velzen R."/>
            <person name="Holmer R."/>
            <person name="Bu F."/>
            <person name="Rutten L."/>
            <person name="Van Zeijl A."/>
            <person name="Liu W."/>
            <person name="Santuari L."/>
            <person name="Cao Q."/>
            <person name="Sharma T."/>
            <person name="Shen D."/>
            <person name="Roswanjaya Y."/>
            <person name="Wardhani T."/>
            <person name="Kalhor M.S."/>
            <person name="Jansen J."/>
            <person name="Van den Hoogen J."/>
            <person name="Gungor B."/>
            <person name="Hartog M."/>
            <person name="Hontelez J."/>
            <person name="Verver J."/>
            <person name="Yang W.-C."/>
            <person name="Schijlen E."/>
            <person name="Repin R."/>
            <person name="Schilthuizen M."/>
            <person name="Schranz E."/>
            <person name="Heidstra R."/>
            <person name="Miyata K."/>
            <person name="Fedorova E."/>
            <person name="Kohlen W."/>
            <person name="Bisseling T."/>
            <person name="Smit S."/>
            <person name="Geurts R."/>
        </authorList>
    </citation>
    <scope>NUCLEOTIDE SEQUENCE [LARGE SCALE GENOMIC DNA]</scope>
    <source>
        <strain evidence="2">cv. WU1-14</strain>
    </source>
</reference>
<protein>
    <submittedName>
        <fullName evidence="1">Uncharacterized protein</fullName>
    </submittedName>
</protein>
<comment type="caution">
    <text evidence="1">The sequence shown here is derived from an EMBL/GenBank/DDBJ whole genome shotgun (WGS) entry which is preliminary data.</text>
</comment>
<organism evidence="1 2">
    <name type="scientific">Parasponia andersonii</name>
    <name type="common">Sponia andersonii</name>
    <dbReference type="NCBI Taxonomy" id="3476"/>
    <lineage>
        <taxon>Eukaryota</taxon>
        <taxon>Viridiplantae</taxon>
        <taxon>Streptophyta</taxon>
        <taxon>Embryophyta</taxon>
        <taxon>Tracheophyta</taxon>
        <taxon>Spermatophyta</taxon>
        <taxon>Magnoliopsida</taxon>
        <taxon>eudicotyledons</taxon>
        <taxon>Gunneridae</taxon>
        <taxon>Pentapetalae</taxon>
        <taxon>rosids</taxon>
        <taxon>fabids</taxon>
        <taxon>Rosales</taxon>
        <taxon>Cannabaceae</taxon>
        <taxon>Parasponia</taxon>
    </lineage>
</organism>
<gene>
    <name evidence="1" type="ORF">PanWU01x14_062760</name>
</gene>
<keyword evidence="2" id="KW-1185">Reference proteome</keyword>